<protein>
    <submittedName>
        <fullName evidence="3">Uncharacterized protein</fullName>
    </submittedName>
</protein>
<keyword evidence="2" id="KW-1133">Transmembrane helix</keyword>
<evidence type="ECO:0000256" key="1">
    <source>
        <dbReference type="SAM" id="MobiDB-lite"/>
    </source>
</evidence>
<keyword evidence="2" id="KW-0472">Membrane</keyword>
<keyword evidence="2" id="KW-0812">Transmembrane</keyword>
<dbReference type="AlphaFoldDB" id="A0A7W8QPE7"/>
<evidence type="ECO:0000256" key="2">
    <source>
        <dbReference type="SAM" id="Phobius"/>
    </source>
</evidence>
<feature type="region of interest" description="Disordered" evidence="1">
    <location>
        <begin position="66"/>
        <end position="91"/>
    </location>
</feature>
<reference evidence="3 4" key="1">
    <citation type="submission" date="2020-08" db="EMBL/GenBank/DDBJ databases">
        <title>Sequencing the genomes of 1000 actinobacteria strains.</title>
        <authorList>
            <person name="Klenk H.-P."/>
        </authorList>
    </citation>
    <scope>NUCLEOTIDE SEQUENCE [LARGE SCALE GENOMIC DNA]</scope>
    <source>
        <strain evidence="3 4">DSM 44551</strain>
    </source>
</reference>
<dbReference type="EMBL" id="JACHDB010000001">
    <property type="protein sequence ID" value="MBB5434203.1"/>
    <property type="molecule type" value="Genomic_DNA"/>
</dbReference>
<organism evidence="3 4">
    <name type="scientific">Nocardiopsis composta</name>
    <dbReference type="NCBI Taxonomy" id="157465"/>
    <lineage>
        <taxon>Bacteria</taxon>
        <taxon>Bacillati</taxon>
        <taxon>Actinomycetota</taxon>
        <taxon>Actinomycetes</taxon>
        <taxon>Streptosporangiales</taxon>
        <taxon>Nocardiopsidaceae</taxon>
        <taxon>Nocardiopsis</taxon>
    </lineage>
</organism>
<gene>
    <name evidence="3" type="ORF">HDA36_004287</name>
</gene>
<accession>A0A7W8QPE7</accession>
<proteinExistence type="predicted"/>
<evidence type="ECO:0000313" key="3">
    <source>
        <dbReference type="EMBL" id="MBB5434203.1"/>
    </source>
</evidence>
<dbReference type="RefSeq" id="WP_184394623.1">
    <property type="nucleotide sequence ID" value="NZ_BAAAJD010000021.1"/>
</dbReference>
<comment type="caution">
    <text evidence="3">The sequence shown here is derived from an EMBL/GenBank/DDBJ whole genome shotgun (WGS) entry which is preliminary data.</text>
</comment>
<keyword evidence="4" id="KW-1185">Reference proteome</keyword>
<sequence>MEDRAQLLGRVRGAVRGTPYEVEEAAAGVRVHGVAVLGGGADGGRSTATAAVEVLLDGRKGRAVLTSGSEVDGRPLSPGPEPRRLGGGAGSVDAEELQERVAGAVEAAGWRVETRPAAGGVLGSPLAVAAMLLMLFSMPLGVTLALML</sequence>
<feature type="transmembrane region" description="Helical" evidence="2">
    <location>
        <begin position="126"/>
        <end position="147"/>
    </location>
</feature>
<evidence type="ECO:0000313" key="4">
    <source>
        <dbReference type="Proteomes" id="UP000572635"/>
    </source>
</evidence>
<dbReference type="Proteomes" id="UP000572635">
    <property type="component" value="Unassembled WGS sequence"/>
</dbReference>
<name>A0A7W8QPE7_9ACTN</name>